<name>A0A1V4IEC6_9CLOT</name>
<keyword evidence="4" id="KW-0032">Aminotransferase</keyword>
<dbReference type="Gene3D" id="3.40.640.10">
    <property type="entry name" value="Type I PLP-dependent aspartate aminotransferase-like (Major domain)"/>
    <property type="match status" value="1"/>
</dbReference>
<dbReference type="PIRSF" id="PIRSF000390">
    <property type="entry name" value="PLP_StrS"/>
    <property type="match status" value="1"/>
</dbReference>
<dbReference type="InterPro" id="IPR015424">
    <property type="entry name" value="PyrdxlP-dep_Trfase"/>
</dbReference>
<keyword evidence="2 3" id="KW-0663">Pyridoxal phosphate</keyword>
<dbReference type="EMBL" id="MZGV01000058">
    <property type="protein sequence ID" value="OPJ58352.1"/>
    <property type="molecule type" value="Genomic_DNA"/>
</dbReference>
<protein>
    <submittedName>
        <fullName evidence="4">UDP-4-amino-4-deoxy-L-arabinose--oxoglutarate aminotransferase</fullName>
        <ecNumber evidence="4">2.6.1.87</ecNumber>
    </submittedName>
</protein>
<feature type="modified residue" description="N6-(pyridoxal phosphate)lysine" evidence="2">
    <location>
        <position position="180"/>
    </location>
</feature>
<organism evidence="4 5">
    <name type="scientific">Clostridium oryzae</name>
    <dbReference type="NCBI Taxonomy" id="1450648"/>
    <lineage>
        <taxon>Bacteria</taxon>
        <taxon>Bacillati</taxon>
        <taxon>Bacillota</taxon>
        <taxon>Clostridia</taxon>
        <taxon>Eubacteriales</taxon>
        <taxon>Clostridiaceae</taxon>
        <taxon>Clostridium</taxon>
    </lineage>
</organism>
<proteinExistence type="inferred from homology"/>
<gene>
    <name evidence="4" type="primary">arnB_2</name>
    <name evidence="4" type="ORF">CLORY_36460</name>
</gene>
<dbReference type="CDD" id="cd00616">
    <property type="entry name" value="AHBA_syn"/>
    <property type="match status" value="1"/>
</dbReference>
<dbReference type="RefSeq" id="WP_079427135.1">
    <property type="nucleotide sequence ID" value="NZ_MZGV01000058.1"/>
</dbReference>
<feature type="active site" description="Proton acceptor" evidence="1">
    <location>
        <position position="180"/>
    </location>
</feature>
<evidence type="ECO:0000256" key="2">
    <source>
        <dbReference type="PIRSR" id="PIRSR000390-2"/>
    </source>
</evidence>
<accession>A0A1V4IEC6</accession>
<comment type="caution">
    <text evidence="4">The sequence shown here is derived from an EMBL/GenBank/DDBJ whole genome shotgun (WGS) entry which is preliminary data.</text>
</comment>
<dbReference type="GO" id="GO:0030170">
    <property type="term" value="F:pyridoxal phosphate binding"/>
    <property type="evidence" value="ECO:0007669"/>
    <property type="project" value="TreeGrafter"/>
</dbReference>
<dbReference type="Pfam" id="PF01041">
    <property type="entry name" value="DegT_DnrJ_EryC1"/>
    <property type="match status" value="1"/>
</dbReference>
<dbReference type="AlphaFoldDB" id="A0A1V4IEC6"/>
<dbReference type="GO" id="GO:0099620">
    <property type="term" value="F:UDP-4-amino-4-deoxy-L-arabinose aminotransferase"/>
    <property type="evidence" value="ECO:0007669"/>
    <property type="project" value="UniProtKB-EC"/>
</dbReference>
<dbReference type="SUPFAM" id="SSF53383">
    <property type="entry name" value="PLP-dependent transferases"/>
    <property type="match status" value="1"/>
</dbReference>
<dbReference type="Proteomes" id="UP000190080">
    <property type="component" value="Unassembled WGS sequence"/>
</dbReference>
<dbReference type="PANTHER" id="PTHR30244:SF34">
    <property type="entry name" value="DTDP-4-AMINO-4,6-DIDEOXYGALACTOSE TRANSAMINASE"/>
    <property type="match status" value="1"/>
</dbReference>
<evidence type="ECO:0000256" key="1">
    <source>
        <dbReference type="PIRSR" id="PIRSR000390-1"/>
    </source>
</evidence>
<dbReference type="PANTHER" id="PTHR30244">
    <property type="entry name" value="TRANSAMINASE"/>
    <property type="match status" value="1"/>
</dbReference>
<dbReference type="STRING" id="1450648.CLORY_36460"/>
<reference evidence="4 5" key="1">
    <citation type="submission" date="2017-03" db="EMBL/GenBank/DDBJ databases">
        <title>Genome sequence of Clostridium oryzae DSM 28571.</title>
        <authorList>
            <person name="Poehlein A."/>
            <person name="Daniel R."/>
        </authorList>
    </citation>
    <scope>NUCLEOTIDE SEQUENCE [LARGE SCALE GENOMIC DNA]</scope>
    <source>
        <strain evidence="4 5">DSM 28571</strain>
    </source>
</reference>
<dbReference type="GO" id="GO:0000271">
    <property type="term" value="P:polysaccharide biosynthetic process"/>
    <property type="evidence" value="ECO:0007669"/>
    <property type="project" value="TreeGrafter"/>
</dbReference>
<dbReference type="OrthoDB" id="9810913at2"/>
<dbReference type="EC" id="2.6.1.87" evidence="4"/>
<evidence type="ECO:0000313" key="4">
    <source>
        <dbReference type="EMBL" id="OPJ58352.1"/>
    </source>
</evidence>
<sequence>MIKLAAPDIGQEELEEVKKVFASKYLVQGDKVEEFEKQLEEYLHIKHAIAVSSGTAALHLALLAIGIKSEDEVIVPDFTFPATANVVENVGAATKFVDIKLDSLCIDTDKIENVITDKTKVIMPVHEFGQSADIGRIITLAQKYNLKVIEDAACAMGAEYRSKKVGTIGDIGCFSLHPRKAITTGEGGIVVTNNDELAEKIKILRNHGISYATGKPKFVAAGLNYRMTNIQGAIGTVQMKKLEAINKKRIELANRYSELLKNINGITLPKEENYGKHVWQTYHILLKESIDRDELIESLRRKGIETNFGAYAVHEQSYYINKYGYGNDKFLKSLYAHKHGLALPIYGSLREEEVKYICDSLEEESGKYNG</sequence>
<keyword evidence="5" id="KW-1185">Reference proteome</keyword>
<comment type="similarity">
    <text evidence="3">Belongs to the DegT/DnrJ/EryC1 family.</text>
</comment>
<keyword evidence="4" id="KW-0808">Transferase</keyword>
<evidence type="ECO:0000313" key="5">
    <source>
        <dbReference type="Proteomes" id="UP000190080"/>
    </source>
</evidence>
<dbReference type="InterPro" id="IPR015421">
    <property type="entry name" value="PyrdxlP-dep_Trfase_major"/>
</dbReference>
<dbReference type="Gene3D" id="3.90.1150.10">
    <property type="entry name" value="Aspartate Aminotransferase, domain 1"/>
    <property type="match status" value="1"/>
</dbReference>
<dbReference type="InterPro" id="IPR000653">
    <property type="entry name" value="DegT/StrS_aminotransferase"/>
</dbReference>
<dbReference type="InterPro" id="IPR015422">
    <property type="entry name" value="PyrdxlP-dep_Trfase_small"/>
</dbReference>
<evidence type="ECO:0000256" key="3">
    <source>
        <dbReference type="RuleBase" id="RU004508"/>
    </source>
</evidence>